<organism evidence="10 11">
    <name type="scientific">Parachlamydia acanthamoebae</name>
    <dbReference type="NCBI Taxonomy" id="83552"/>
    <lineage>
        <taxon>Bacteria</taxon>
        <taxon>Pseudomonadati</taxon>
        <taxon>Chlamydiota</taxon>
        <taxon>Chlamydiia</taxon>
        <taxon>Parachlamydiales</taxon>
        <taxon>Parachlamydiaceae</taxon>
        <taxon>Parachlamydia</taxon>
    </lineage>
</organism>
<evidence type="ECO:0000256" key="1">
    <source>
        <dbReference type="ARBA" id="ARBA00004141"/>
    </source>
</evidence>
<proteinExistence type="inferred from homology"/>
<evidence type="ECO:0000256" key="7">
    <source>
        <dbReference type="ARBA" id="ARBA00022989"/>
    </source>
</evidence>
<keyword evidence="6 9" id="KW-0067">ATP-binding</keyword>
<keyword evidence="5 9" id="KW-0547">Nucleotide-binding</keyword>
<dbReference type="SUPFAM" id="SSF103473">
    <property type="entry name" value="MFS general substrate transporter"/>
    <property type="match status" value="1"/>
</dbReference>
<feature type="transmembrane region" description="Helical" evidence="9">
    <location>
        <begin position="253"/>
        <end position="274"/>
    </location>
</feature>
<comment type="caution">
    <text evidence="10">The sequence shown here is derived from an EMBL/GenBank/DDBJ whole genome shotgun (WGS) entry which is preliminary data.</text>
</comment>
<dbReference type="InterPro" id="IPR004667">
    <property type="entry name" value="ADP_ATP_car_bac_type"/>
</dbReference>
<dbReference type="PANTHER" id="PTHR31187:SF1">
    <property type="entry name" value="ADP,ATP CARRIER PROTEIN 1"/>
    <property type="match status" value="1"/>
</dbReference>
<gene>
    <name evidence="10" type="primary">tlcA_2</name>
    <name evidence="10" type="ORF">DB43_HD00420</name>
</gene>
<feature type="transmembrane region" description="Helical" evidence="9">
    <location>
        <begin position="121"/>
        <end position="141"/>
    </location>
</feature>
<dbReference type="PATRIC" id="fig|83552.4.peg.1980"/>
<evidence type="ECO:0000256" key="8">
    <source>
        <dbReference type="ARBA" id="ARBA00023136"/>
    </source>
</evidence>
<evidence type="ECO:0000256" key="6">
    <source>
        <dbReference type="ARBA" id="ARBA00022840"/>
    </source>
</evidence>
<keyword evidence="8 9" id="KW-0472">Membrane</keyword>
<dbReference type="Proteomes" id="UP000031307">
    <property type="component" value="Unassembled WGS sequence"/>
</dbReference>
<dbReference type="GO" id="GO:0005471">
    <property type="term" value="F:ATP:ADP antiporter activity"/>
    <property type="evidence" value="ECO:0007669"/>
    <property type="project" value="InterPro"/>
</dbReference>
<dbReference type="GO" id="GO:0016020">
    <property type="term" value="C:membrane"/>
    <property type="evidence" value="ECO:0007669"/>
    <property type="project" value="UniProtKB-SubCell"/>
</dbReference>
<evidence type="ECO:0000256" key="9">
    <source>
        <dbReference type="RuleBase" id="RU363121"/>
    </source>
</evidence>
<feature type="transmembrane region" description="Helical" evidence="9">
    <location>
        <begin position="352"/>
        <end position="372"/>
    </location>
</feature>
<feature type="transmembrane region" description="Helical" evidence="9">
    <location>
        <begin position="384"/>
        <end position="406"/>
    </location>
</feature>
<protein>
    <recommendedName>
        <fullName evidence="9">ADP,ATP carrier protein</fullName>
    </recommendedName>
</protein>
<feature type="transmembrane region" description="Helical" evidence="9">
    <location>
        <begin position="51"/>
        <end position="71"/>
    </location>
</feature>
<dbReference type="GO" id="GO:0005524">
    <property type="term" value="F:ATP binding"/>
    <property type="evidence" value="ECO:0007669"/>
    <property type="project" value="UniProtKB-KW"/>
</dbReference>
<feature type="transmembrane region" description="Helical" evidence="9">
    <location>
        <begin position="91"/>
        <end position="109"/>
    </location>
</feature>
<evidence type="ECO:0000256" key="4">
    <source>
        <dbReference type="ARBA" id="ARBA00022692"/>
    </source>
</evidence>
<evidence type="ECO:0000256" key="2">
    <source>
        <dbReference type="ARBA" id="ARBA00007127"/>
    </source>
</evidence>
<dbReference type="PANTHER" id="PTHR31187">
    <property type="match status" value="1"/>
</dbReference>
<feature type="transmembrane region" description="Helical" evidence="9">
    <location>
        <begin position="487"/>
        <end position="515"/>
    </location>
</feature>
<evidence type="ECO:0000313" key="10">
    <source>
        <dbReference type="EMBL" id="KIA76916.1"/>
    </source>
</evidence>
<comment type="subcellular location">
    <subcellularLocation>
        <location evidence="1 9">Membrane</location>
        <topology evidence="1 9">Multi-pass membrane protein</topology>
    </subcellularLocation>
</comment>
<dbReference type="NCBIfam" id="TIGR00769">
    <property type="entry name" value="AAA"/>
    <property type="match status" value="1"/>
</dbReference>
<evidence type="ECO:0000256" key="5">
    <source>
        <dbReference type="ARBA" id="ARBA00022741"/>
    </source>
</evidence>
<dbReference type="Pfam" id="PF03219">
    <property type="entry name" value="TLC"/>
    <property type="match status" value="1"/>
</dbReference>
<name>A0A0C1BZP7_9BACT</name>
<feature type="transmembrane region" description="Helical" evidence="9">
    <location>
        <begin position="211"/>
        <end position="233"/>
    </location>
</feature>
<keyword evidence="7 9" id="KW-1133">Transmembrane helix</keyword>
<evidence type="ECO:0000256" key="3">
    <source>
        <dbReference type="ARBA" id="ARBA00022448"/>
    </source>
</evidence>
<feature type="transmembrane region" description="Helical" evidence="9">
    <location>
        <begin position="412"/>
        <end position="432"/>
    </location>
</feature>
<keyword evidence="3 9" id="KW-0813">Transport</keyword>
<keyword evidence="4 9" id="KW-0812">Transmembrane</keyword>
<sequence>MGSFASNFAFRLFLKNFQFLTEGSFVENSAYGNPVFSKWRAMLWPVHRDELLKLIPLLIIFFFISFDYNVLRTMKDTLVVTAKSSGAEVIPFIKLWVLLPGALLMTFLFTRLSNRWSQEKVFYVMVSTFLIFFFLFTFFLYPNREFLHPHQTADALEKILPHGLKGLVAMFRNWTLTLFYVMSELWSNIILSMLFWGFANQVTRINEAKRFYGIFGIGANLSGIFAGQASVFLCQTVYNPNLPFGQDAWEQTLILLVSLVIVVGIVAMLLFRWLHKKVLSLPRFYDNETVEQEKEAKGKLSIRETFGFLLRSRYMLCIAIITITYNLVINLVEVVWKHQLRELYPDPIQFNLYMNQVSTIIGIVATTTAIFISGNMIRKFGWTFTALLTPIILLVTSIGFFSFFFFRDSLSHIVNITLGTTPLAVVVFFGSAQNILCRGAKYTVFDATKEMAFVPLDVKSKLKGKAAIDGVCSRLGKSGGSLIHQSLLVTFSTIMASAPYVAGFLLVIIAIWMYATRYLGAQFNELTSSGSKSILHEKKPIKPRLIEEAV</sequence>
<dbReference type="InterPro" id="IPR036259">
    <property type="entry name" value="MFS_trans_sf"/>
</dbReference>
<comment type="similarity">
    <text evidence="2 9">Belongs to the ADP/ATP translocase tlc family.</text>
</comment>
<feature type="transmembrane region" description="Helical" evidence="9">
    <location>
        <begin position="313"/>
        <end position="332"/>
    </location>
</feature>
<accession>A0A0C1BZP7</accession>
<dbReference type="AlphaFoldDB" id="A0A0C1BZP7"/>
<feature type="transmembrane region" description="Helical" evidence="9">
    <location>
        <begin position="178"/>
        <end position="199"/>
    </location>
</feature>
<evidence type="ECO:0000313" key="11">
    <source>
        <dbReference type="Proteomes" id="UP000031307"/>
    </source>
</evidence>
<dbReference type="EMBL" id="JSAM01000099">
    <property type="protein sequence ID" value="KIA76916.1"/>
    <property type="molecule type" value="Genomic_DNA"/>
</dbReference>
<reference evidence="10 11" key="1">
    <citation type="journal article" date="2014" name="Mol. Biol. Evol.">
        <title>Massive expansion of Ubiquitination-related gene families within the Chlamydiae.</title>
        <authorList>
            <person name="Domman D."/>
            <person name="Collingro A."/>
            <person name="Lagkouvardos I."/>
            <person name="Gehre L."/>
            <person name="Weinmaier T."/>
            <person name="Rattei T."/>
            <person name="Subtil A."/>
            <person name="Horn M."/>
        </authorList>
    </citation>
    <scope>NUCLEOTIDE SEQUENCE [LARGE SCALE GENOMIC DNA]</scope>
    <source>
        <strain evidence="10 11">OEW1</strain>
    </source>
</reference>